<reference evidence="2 3" key="1">
    <citation type="submission" date="2016-10" db="EMBL/GenBank/DDBJ databases">
        <authorList>
            <person name="de Groot N.N."/>
        </authorList>
    </citation>
    <scope>NUCLEOTIDE SEQUENCE [LARGE SCALE GENOMIC DNA]</scope>
    <source>
        <strain evidence="2 3">DSM 15345</strain>
    </source>
</reference>
<evidence type="ECO:0008006" key="4">
    <source>
        <dbReference type="Google" id="ProtNLM"/>
    </source>
</evidence>
<keyword evidence="1" id="KW-0472">Membrane</keyword>
<sequence length="215" mass="22374">MTAARSFPAAAGARAAFGALLRDRTGLAAVEFALIAPVAVLLTTLGAAALALHAGGVALETGAAAAARQAAMGDALPGETRQEAIRRIVAAHVCPDVAGVCHWSTRWSALSGDGVTSPLLIESRAYVDPRNIGAPEPFVDAPPANGVYDAGEDYDDVNGNGRWDADMGRSDFGGSGDYVVFTLTIAQDVRHPLLWPVTGDMTFRSAELVVRNEPY</sequence>
<dbReference type="AlphaFoldDB" id="A0A1H4CIP4"/>
<dbReference type="EMBL" id="FNQM01000007">
    <property type="protein sequence ID" value="SEA60227.1"/>
    <property type="molecule type" value="Genomic_DNA"/>
</dbReference>
<keyword evidence="1" id="KW-0812">Transmembrane</keyword>
<evidence type="ECO:0000313" key="2">
    <source>
        <dbReference type="EMBL" id="SEA60227.1"/>
    </source>
</evidence>
<evidence type="ECO:0000256" key="1">
    <source>
        <dbReference type="SAM" id="Phobius"/>
    </source>
</evidence>
<evidence type="ECO:0000313" key="3">
    <source>
        <dbReference type="Proteomes" id="UP000198703"/>
    </source>
</evidence>
<dbReference type="Proteomes" id="UP000198703">
    <property type="component" value="Unassembled WGS sequence"/>
</dbReference>
<gene>
    <name evidence="2" type="ORF">SAMN05444370_10793</name>
</gene>
<keyword evidence="3" id="KW-1185">Reference proteome</keyword>
<organism evidence="2 3">
    <name type="scientific">Rubrimonas cliftonensis</name>
    <dbReference type="NCBI Taxonomy" id="89524"/>
    <lineage>
        <taxon>Bacteria</taxon>
        <taxon>Pseudomonadati</taxon>
        <taxon>Pseudomonadota</taxon>
        <taxon>Alphaproteobacteria</taxon>
        <taxon>Rhodobacterales</taxon>
        <taxon>Paracoccaceae</taxon>
        <taxon>Rubrimonas</taxon>
    </lineage>
</organism>
<keyword evidence="1" id="KW-1133">Transmembrane helix</keyword>
<feature type="transmembrane region" description="Helical" evidence="1">
    <location>
        <begin position="34"/>
        <end position="59"/>
    </location>
</feature>
<dbReference type="RefSeq" id="WP_093254038.1">
    <property type="nucleotide sequence ID" value="NZ_FNQM01000007.1"/>
</dbReference>
<dbReference type="OrthoDB" id="7306064at2"/>
<proteinExistence type="predicted"/>
<name>A0A1H4CIP4_9RHOB</name>
<protein>
    <recommendedName>
        <fullName evidence="4">TadE-like protein</fullName>
    </recommendedName>
</protein>
<accession>A0A1H4CIP4</accession>
<dbReference type="STRING" id="89524.SAMN05444370_10793"/>